<dbReference type="Proteomes" id="UP000187172">
    <property type="component" value="Unassembled WGS sequence"/>
</dbReference>
<dbReference type="RefSeq" id="WP_076170210.1">
    <property type="nucleotide sequence ID" value="NZ_MRTP01000003.1"/>
</dbReference>
<dbReference type="PANTHER" id="PTHR30105">
    <property type="entry name" value="UNCHARACTERIZED YIBQ-RELATED"/>
    <property type="match status" value="1"/>
</dbReference>
<evidence type="ECO:0000256" key="1">
    <source>
        <dbReference type="SAM" id="SignalP"/>
    </source>
</evidence>
<accession>A0A1R1ER34</accession>
<proteinExistence type="predicted"/>
<dbReference type="PANTHER" id="PTHR30105:SF2">
    <property type="entry name" value="DIVERGENT POLYSACCHARIDE DEACETYLASE SUPERFAMILY"/>
    <property type="match status" value="1"/>
</dbReference>
<dbReference type="GO" id="GO:0005975">
    <property type="term" value="P:carbohydrate metabolic process"/>
    <property type="evidence" value="ECO:0007669"/>
    <property type="project" value="InterPro"/>
</dbReference>
<dbReference type="Gene3D" id="3.20.20.370">
    <property type="entry name" value="Glycoside hydrolase/deacetylase"/>
    <property type="match status" value="1"/>
</dbReference>
<evidence type="ECO:0000313" key="2">
    <source>
        <dbReference type="EMBL" id="OMF54304.1"/>
    </source>
</evidence>
<dbReference type="AlphaFoldDB" id="A0A1R1ER34"/>
<evidence type="ECO:0000313" key="3">
    <source>
        <dbReference type="Proteomes" id="UP000187172"/>
    </source>
</evidence>
<keyword evidence="3" id="KW-1185">Reference proteome</keyword>
<dbReference type="SUPFAM" id="SSF88713">
    <property type="entry name" value="Glycoside hydrolase/deacetylase"/>
    <property type="match status" value="1"/>
</dbReference>
<dbReference type="InterPro" id="IPR011330">
    <property type="entry name" value="Glyco_hydro/deAcase_b/a-brl"/>
</dbReference>
<feature type="chain" id="PRO_5012005971" description="Divergent polysaccharide deacetylase family protein" evidence="1">
    <location>
        <begin position="35"/>
        <end position="302"/>
    </location>
</feature>
<name>A0A1R1ER34_9BACL</name>
<dbReference type="InterPro" id="IPR006837">
    <property type="entry name" value="Divergent_DAC"/>
</dbReference>
<comment type="caution">
    <text evidence="2">The sequence shown here is derived from an EMBL/GenBank/DDBJ whole genome shotgun (WGS) entry which is preliminary data.</text>
</comment>
<sequence>MSTSSFNKLHRGWRNIAAAGLALTVALSGQTALADGERSLAAERVFNEQAEQPGADQRQSDMKPDKKVAIIIDDFGNGQGGTEEMLSLPIKLTVAIMPFLPTSKTDAELAHKQGHDVIVHMPMEPKQGNPKWLGPGAITSNMSNEEIRKRVEEAIDNVPYAVGMNNHMGSKITGDERIMSIVLEVCRERGLFFVDSKTNYHSVVGKLAVQMGMPPVANNIFLDDRHTVSHVSKQMKAVETWASEHQNCVTIGHVGVQGKKTAEAIRQSITGMQNSVSFVGISDLVRDIWDWKPAPILPSNNS</sequence>
<dbReference type="CDD" id="cd10936">
    <property type="entry name" value="CE4_DAC2"/>
    <property type="match status" value="1"/>
</dbReference>
<keyword evidence="1" id="KW-0732">Signal</keyword>
<evidence type="ECO:0008006" key="4">
    <source>
        <dbReference type="Google" id="ProtNLM"/>
    </source>
</evidence>
<organism evidence="2 3">
    <name type="scientific">Paenibacillus rhizosphaerae</name>
    <dbReference type="NCBI Taxonomy" id="297318"/>
    <lineage>
        <taxon>Bacteria</taxon>
        <taxon>Bacillati</taxon>
        <taxon>Bacillota</taxon>
        <taxon>Bacilli</taxon>
        <taxon>Bacillales</taxon>
        <taxon>Paenibacillaceae</taxon>
        <taxon>Paenibacillus</taxon>
    </lineage>
</organism>
<protein>
    <recommendedName>
        <fullName evidence="4">Divergent polysaccharide deacetylase family protein</fullName>
    </recommendedName>
</protein>
<dbReference type="EMBL" id="MRTP01000003">
    <property type="protein sequence ID" value="OMF54304.1"/>
    <property type="molecule type" value="Genomic_DNA"/>
</dbReference>
<reference evidence="2 3" key="1">
    <citation type="submission" date="2016-11" db="EMBL/GenBank/DDBJ databases">
        <title>Paenibacillus species isolates.</title>
        <authorList>
            <person name="Beno S.M."/>
        </authorList>
    </citation>
    <scope>NUCLEOTIDE SEQUENCE [LARGE SCALE GENOMIC DNA]</scope>
    <source>
        <strain evidence="2 3">FSL R5-0378</strain>
    </source>
</reference>
<gene>
    <name evidence="2" type="ORF">BK138_14005</name>
</gene>
<dbReference type="Pfam" id="PF04748">
    <property type="entry name" value="Polysacc_deac_2"/>
    <property type="match status" value="1"/>
</dbReference>
<feature type="signal peptide" evidence="1">
    <location>
        <begin position="1"/>
        <end position="34"/>
    </location>
</feature>